<sequence>MQYTLHRKEYKFDVPFDIFSTYQVDVGSDLLLDTMFRRDPIKIKVNKAFDLGCGYGALGIVIAQKIPSAHLTMVDKDLLAIRYAKRNADLNSVSDRVDIFGSVGIDSIEEKDYQLGVSNIPAKIGDSAIEQEFILKPISLLSKGGEYWFVVVNALNRIIPRIGNSNQIDLKQISKRVGHSVYRYIKK</sequence>
<comment type="caution">
    <text evidence="4">The sequence shown here is derived from an EMBL/GenBank/DDBJ whole genome shotgun (WGS) entry which is preliminary data.</text>
</comment>
<dbReference type="PANTHER" id="PTHR47816:SF4">
    <property type="entry name" value="RIBOSOMAL RNA SMALL SUBUNIT METHYLTRANSFERASE C"/>
    <property type="match status" value="1"/>
</dbReference>
<keyword evidence="1 4" id="KW-0489">Methyltransferase</keyword>
<feature type="domain" description="Methyltransferase small" evidence="3">
    <location>
        <begin position="16"/>
        <end position="155"/>
    </location>
</feature>
<evidence type="ECO:0000313" key="4">
    <source>
        <dbReference type="EMBL" id="MCA9376544.1"/>
    </source>
</evidence>
<dbReference type="Gene3D" id="3.40.50.150">
    <property type="entry name" value="Vaccinia Virus protein VP39"/>
    <property type="match status" value="1"/>
</dbReference>
<proteinExistence type="predicted"/>
<dbReference type="SUPFAM" id="SSF53335">
    <property type="entry name" value="S-adenosyl-L-methionine-dependent methyltransferases"/>
    <property type="match status" value="1"/>
</dbReference>
<gene>
    <name evidence="4" type="ORF">KC685_01320</name>
</gene>
<dbReference type="InterPro" id="IPR007848">
    <property type="entry name" value="Small_mtfrase_dom"/>
</dbReference>
<organism evidence="4 5">
    <name type="scientific">Candidatus Dojkabacteria bacterium</name>
    <dbReference type="NCBI Taxonomy" id="2099670"/>
    <lineage>
        <taxon>Bacteria</taxon>
        <taxon>Candidatus Dojkabacteria</taxon>
    </lineage>
</organism>
<dbReference type="Proteomes" id="UP000741282">
    <property type="component" value="Unassembled WGS sequence"/>
</dbReference>
<dbReference type="PANTHER" id="PTHR47816">
    <property type="entry name" value="RIBOSOMAL RNA SMALL SUBUNIT METHYLTRANSFERASE C"/>
    <property type="match status" value="1"/>
</dbReference>
<dbReference type="InterPro" id="IPR046977">
    <property type="entry name" value="RsmC/RlmG"/>
</dbReference>
<dbReference type="InterPro" id="IPR029063">
    <property type="entry name" value="SAM-dependent_MTases_sf"/>
</dbReference>
<evidence type="ECO:0000256" key="2">
    <source>
        <dbReference type="ARBA" id="ARBA00022679"/>
    </source>
</evidence>
<evidence type="ECO:0000313" key="5">
    <source>
        <dbReference type="Proteomes" id="UP000741282"/>
    </source>
</evidence>
<keyword evidence="2" id="KW-0808">Transferase</keyword>
<dbReference type="Pfam" id="PF05175">
    <property type="entry name" value="MTS"/>
    <property type="match status" value="1"/>
</dbReference>
<protein>
    <submittedName>
        <fullName evidence="4">Methyltransferase</fullName>
    </submittedName>
</protein>
<dbReference type="GO" id="GO:0032259">
    <property type="term" value="P:methylation"/>
    <property type="evidence" value="ECO:0007669"/>
    <property type="project" value="UniProtKB-KW"/>
</dbReference>
<accession>A0A955I209</accession>
<reference evidence="4" key="2">
    <citation type="journal article" date="2021" name="Microbiome">
        <title>Successional dynamics and alternative stable states in a saline activated sludge microbial community over 9 years.</title>
        <authorList>
            <person name="Wang Y."/>
            <person name="Ye J."/>
            <person name="Ju F."/>
            <person name="Liu L."/>
            <person name="Boyd J.A."/>
            <person name="Deng Y."/>
            <person name="Parks D.H."/>
            <person name="Jiang X."/>
            <person name="Yin X."/>
            <person name="Woodcroft B.J."/>
            <person name="Tyson G.W."/>
            <person name="Hugenholtz P."/>
            <person name="Polz M.F."/>
            <person name="Zhang T."/>
        </authorList>
    </citation>
    <scope>NUCLEOTIDE SEQUENCE</scope>
    <source>
        <strain evidence="4">HKST-UBA17</strain>
    </source>
</reference>
<name>A0A955I209_9BACT</name>
<dbReference type="GO" id="GO:0008757">
    <property type="term" value="F:S-adenosylmethionine-dependent methyltransferase activity"/>
    <property type="evidence" value="ECO:0007669"/>
    <property type="project" value="InterPro"/>
</dbReference>
<dbReference type="CDD" id="cd02440">
    <property type="entry name" value="AdoMet_MTases"/>
    <property type="match status" value="1"/>
</dbReference>
<reference evidence="4" key="1">
    <citation type="submission" date="2020-04" db="EMBL/GenBank/DDBJ databases">
        <authorList>
            <person name="Zhang T."/>
        </authorList>
    </citation>
    <scope>NUCLEOTIDE SEQUENCE</scope>
    <source>
        <strain evidence="4">HKST-UBA17</strain>
    </source>
</reference>
<dbReference type="EMBL" id="JAGQLN010000004">
    <property type="protein sequence ID" value="MCA9376544.1"/>
    <property type="molecule type" value="Genomic_DNA"/>
</dbReference>
<dbReference type="AlphaFoldDB" id="A0A955I209"/>
<evidence type="ECO:0000259" key="3">
    <source>
        <dbReference type="Pfam" id="PF05175"/>
    </source>
</evidence>
<evidence type="ECO:0000256" key="1">
    <source>
        <dbReference type="ARBA" id="ARBA00022603"/>
    </source>
</evidence>